<dbReference type="AlphaFoldDB" id="A0AAW0TR65"/>
<sequence length="111" mass="12358">MVVLHSSPRHELFLLLGECRTAVLGGGRAKLCTEYSVTSKFPKTQASQSWGQNEMTWPGPSHSWAAAIAQHGQTDHRFMVPIVLPVHGWRIGHSWAETFGAAEEMPQEIHQ</sequence>
<dbReference type="Proteomes" id="UP001487740">
    <property type="component" value="Unassembled WGS sequence"/>
</dbReference>
<gene>
    <name evidence="1" type="ORF">O3P69_012887</name>
</gene>
<evidence type="ECO:0000313" key="1">
    <source>
        <dbReference type="EMBL" id="KAK8389971.1"/>
    </source>
</evidence>
<protein>
    <submittedName>
        <fullName evidence="1">Uncharacterized protein</fullName>
    </submittedName>
</protein>
<accession>A0AAW0TR65</accession>
<keyword evidence="2" id="KW-1185">Reference proteome</keyword>
<proteinExistence type="predicted"/>
<reference evidence="1 2" key="1">
    <citation type="submission" date="2023-03" db="EMBL/GenBank/DDBJ databases">
        <title>High-quality genome of Scylla paramamosain provides insights in environmental adaptation.</title>
        <authorList>
            <person name="Zhang L."/>
        </authorList>
    </citation>
    <scope>NUCLEOTIDE SEQUENCE [LARGE SCALE GENOMIC DNA]</scope>
    <source>
        <strain evidence="1">LZ_2023a</strain>
        <tissue evidence="1">Muscle</tissue>
    </source>
</reference>
<dbReference type="EMBL" id="JARAKH010000026">
    <property type="protein sequence ID" value="KAK8389971.1"/>
    <property type="molecule type" value="Genomic_DNA"/>
</dbReference>
<name>A0AAW0TR65_SCYPA</name>
<evidence type="ECO:0000313" key="2">
    <source>
        <dbReference type="Proteomes" id="UP001487740"/>
    </source>
</evidence>
<comment type="caution">
    <text evidence="1">The sequence shown here is derived from an EMBL/GenBank/DDBJ whole genome shotgun (WGS) entry which is preliminary data.</text>
</comment>
<organism evidence="1 2">
    <name type="scientific">Scylla paramamosain</name>
    <name type="common">Mud crab</name>
    <dbReference type="NCBI Taxonomy" id="85552"/>
    <lineage>
        <taxon>Eukaryota</taxon>
        <taxon>Metazoa</taxon>
        <taxon>Ecdysozoa</taxon>
        <taxon>Arthropoda</taxon>
        <taxon>Crustacea</taxon>
        <taxon>Multicrustacea</taxon>
        <taxon>Malacostraca</taxon>
        <taxon>Eumalacostraca</taxon>
        <taxon>Eucarida</taxon>
        <taxon>Decapoda</taxon>
        <taxon>Pleocyemata</taxon>
        <taxon>Brachyura</taxon>
        <taxon>Eubrachyura</taxon>
        <taxon>Portunoidea</taxon>
        <taxon>Portunidae</taxon>
        <taxon>Portuninae</taxon>
        <taxon>Scylla</taxon>
    </lineage>
</organism>